<reference evidence="2" key="1">
    <citation type="submission" date="2022-07" db="EMBL/GenBank/DDBJ databases">
        <title>Genome Sequence of Physisporinus lineatus.</title>
        <authorList>
            <person name="Buettner E."/>
        </authorList>
    </citation>
    <scope>NUCLEOTIDE SEQUENCE</scope>
    <source>
        <strain evidence="2">VT162</strain>
    </source>
</reference>
<feature type="region of interest" description="Disordered" evidence="1">
    <location>
        <begin position="39"/>
        <end position="61"/>
    </location>
</feature>
<organism evidence="2 3">
    <name type="scientific">Meripilus lineatus</name>
    <dbReference type="NCBI Taxonomy" id="2056292"/>
    <lineage>
        <taxon>Eukaryota</taxon>
        <taxon>Fungi</taxon>
        <taxon>Dikarya</taxon>
        <taxon>Basidiomycota</taxon>
        <taxon>Agaricomycotina</taxon>
        <taxon>Agaricomycetes</taxon>
        <taxon>Polyporales</taxon>
        <taxon>Meripilaceae</taxon>
        <taxon>Meripilus</taxon>
    </lineage>
</organism>
<evidence type="ECO:0000313" key="2">
    <source>
        <dbReference type="EMBL" id="KAJ3475410.1"/>
    </source>
</evidence>
<evidence type="ECO:0000313" key="3">
    <source>
        <dbReference type="Proteomes" id="UP001212997"/>
    </source>
</evidence>
<feature type="compositionally biased region" description="Polar residues" evidence="1">
    <location>
        <begin position="39"/>
        <end position="50"/>
    </location>
</feature>
<protein>
    <submittedName>
        <fullName evidence="2">Uncharacterized protein</fullName>
    </submittedName>
</protein>
<sequence>MTPTASPEARSWTIYYHLSTPAAFPEARTQNNFIALQGSTSNKSSFSSDLGSAAELPASSTSNHNCSDFYLAASYPYVSSTD</sequence>
<dbReference type="Proteomes" id="UP001212997">
    <property type="component" value="Unassembled WGS sequence"/>
</dbReference>
<accession>A0AAD5UVX3</accession>
<name>A0AAD5UVX3_9APHY</name>
<keyword evidence="3" id="KW-1185">Reference proteome</keyword>
<evidence type="ECO:0000256" key="1">
    <source>
        <dbReference type="SAM" id="MobiDB-lite"/>
    </source>
</evidence>
<comment type="caution">
    <text evidence="2">The sequence shown here is derived from an EMBL/GenBank/DDBJ whole genome shotgun (WGS) entry which is preliminary data.</text>
</comment>
<dbReference type="EMBL" id="JANAWD010000861">
    <property type="protein sequence ID" value="KAJ3475410.1"/>
    <property type="molecule type" value="Genomic_DNA"/>
</dbReference>
<dbReference type="AlphaFoldDB" id="A0AAD5UVX3"/>
<proteinExistence type="predicted"/>
<gene>
    <name evidence="2" type="ORF">NLI96_g11855</name>
</gene>